<evidence type="ECO:0008006" key="4">
    <source>
        <dbReference type="Google" id="ProtNLM"/>
    </source>
</evidence>
<keyword evidence="3" id="KW-1185">Reference proteome</keyword>
<protein>
    <recommendedName>
        <fullName evidence="4">3D domain-containing protein</fullName>
    </recommendedName>
</protein>
<dbReference type="EMBL" id="BAABHA010000015">
    <property type="protein sequence ID" value="GAA4392603.1"/>
    <property type="molecule type" value="Genomic_DNA"/>
</dbReference>
<gene>
    <name evidence="2" type="ORF">GCM10023186_43310</name>
</gene>
<feature type="chain" id="PRO_5047441070" description="3D domain-containing protein" evidence="1">
    <location>
        <begin position="19"/>
        <end position="174"/>
    </location>
</feature>
<evidence type="ECO:0000256" key="1">
    <source>
        <dbReference type="SAM" id="SignalP"/>
    </source>
</evidence>
<name>A0ABP8JLG1_9BACT</name>
<comment type="caution">
    <text evidence="2">The sequence shown here is derived from an EMBL/GenBank/DDBJ whole genome shotgun (WGS) entry which is preliminary data.</text>
</comment>
<proteinExistence type="predicted"/>
<dbReference type="Proteomes" id="UP001500454">
    <property type="component" value="Unassembled WGS sequence"/>
</dbReference>
<keyword evidence="1" id="KW-0732">Signal</keyword>
<feature type="signal peptide" evidence="1">
    <location>
        <begin position="1"/>
        <end position="18"/>
    </location>
</feature>
<reference evidence="3" key="1">
    <citation type="journal article" date="2019" name="Int. J. Syst. Evol. Microbiol.">
        <title>The Global Catalogue of Microorganisms (GCM) 10K type strain sequencing project: providing services to taxonomists for standard genome sequencing and annotation.</title>
        <authorList>
            <consortium name="The Broad Institute Genomics Platform"/>
            <consortium name="The Broad Institute Genome Sequencing Center for Infectious Disease"/>
            <person name="Wu L."/>
            <person name="Ma J."/>
        </authorList>
    </citation>
    <scope>NUCLEOTIDE SEQUENCE [LARGE SCALE GENOMIC DNA]</scope>
    <source>
        <strain evidence="3">JCM 17924</strain>
    </source>
</reference>
<sequence>MSIALFLLYLFLPDPTTALPQPSPTALTPRIVKVAPTPATVAYQRPPQKLPTYRVTATVYMADPRQTDDEPFITADNSRILPNQTRKRRWAAISRDLLKRWGGPFDYGDSVQVTGISPKLDGVYVIHDTMNRRHKHCFDVLVGKNEAHLADMWRNVRLTPVPKRTAPEPVWSAG</sequence>
<evidence type="ECO:0000313" key="3">
    <source>
        <dbReference type="Proteomes" id="UP001500454"/>
    </source>
</evidence>
<dbReference type="RefSeq" id="WP_345227685.1">
    <property type="nucleotide sequence ID" value="NZ_BAABHA010000015.1"/>
</dbReference>
<organism evidence="2 3">
    <name type="scientific">Hymenobacter koreensis</name>
    <dbReference type="NCBI Taxonomy" id="1084523"/>
    <lineage>
        <taxon>Bacteria</taxon>
        <taxon>Pseudomonadati</taxon>
        <taxon>Bacteroidota</taxon>
        <taxon>Cytophagia</taxon>
        <taxon>Cytophagales</taxon>
        <taxon>Hymenobacteraceae</taxon>
        <taxon>Hymenobacter</taxon>
    </lineage>
</organism>
<evidence type="ECO:0000313" key="2">
    <source>
        <dbReference type="EMBL" id="GAA4392603.1"/>
    </source>
</evidence>
<dbReference type="CDD" id="cd22784">
    <property type="entry name" value="DPBB_MltA_YuiC-like"/>
    <property type="match status" value="1"/>
</dbReference>
<accession>A0ABP8JLG1</accession>